<dbReference type="InterPro" id="IPR058008">
    <property type="entry name" value="Gp26_C"/>
</dbReference>
<gene>
    <name evidence="2" type="ORF">Xentx_01712</name>
</gene>
<accession>A0A1Q5U3Q6</accession>
<dbReference type="EMBL" id="MKGR01000009">
    <property type="protein sequence ID" value="OKP07108.1"/>
    <property type="molecule type" value="Genomic_DNA"/>
</dbReference>
<sequence>MFYSQGTISTVSGSAIVRGTGTQFISNINGVAPGQIILIRSGNNNLNHMIQAVNSDTELVLVDTIPVTLNNVKYQIQTTVPDSVSDGVRHILANTSYITLFLQNMDKWMSQNGVVDVTLPNGQTVSLQSIKALYENIAQLNQSIDNRLEKSKNGADIPNTAEFVNNLGLRKSVELAENAMPKSGGFMNGELNAFRVSSHSGGERYMMGVRKGAAFLDYWDGKRWAGEIHHPKVGGMIWCTGNTTIVDGFLKKASPIIKIWSDGKFETNDESEGATVEHLSEGVYLIKNVLGFNADAAWGGVDGGVEIPLCKNKLPLIWVDYKVLPDGSIKLMTYHREHADAPVFARNVRDGYADGDPIDIPVGRSISVRVQMPADSVWNVRQGEVGT</sequence>
<dbReference type="OrthoDB" id="6683604at2"/>
<comment type="caution">
    <text evidence="2">The sequence shown here is derived from an EMBL/GenBank/DDBJ whole genome shotgun (WGS) entry which is preliminary data.</text>
</comment>
<dbReference type="AlphaFoldDB" id="A0A1Q5U3Q6"/>
<dbReference type="Proteomes" id="UP000186277">
    <property type="component" value="Unassembled WGS sequence"/>
</dbReference>
<reference evidence="2 3" key="1">
    <citation type="submission" date="2016-09" db="EMBL/GenBank/DDBJ databases">
        <title>Xenorhabdus thuongxuanensis sp. nov. and Xenorhabdus eapokensis sp. nov., isolated from Steinernema species.</title>
        <authorList>
            <person name="Kaempfer P."/>
            <person name="Tobias N.J."/>
            <person name="Phan Ke L."/>
            <person name="Bode H.B."/>
            <person name="Glaeser S.P."/>
        </authorList>
    </citation>
    <scope>NUCLEOTIDE SEQUENCE [LARGE SCALE GENOMIC DNA]</scope>
    <source>
        <strain evidence="2 3">30TX1</strain>
    </source>
</reference>
<feature type="domain" description="Phage tail protein C-terminal" evidence="1">
    <location>
        <begin position="246"/>
        <end position="374"/>
    </location>
</feature>
<dbReference type="RefSeq" id="WP_074019819.1">
    <property type="nucleotide sequence ID" value="NZ_CAWMWP010000120.1"/>
</dbReference>
<keyword evidence="3" id="KW-1185">Reference proteome</keyword>
<evidence type="ECO:0000259" key="1">
    <source>
        <dbReference type="Pfam" id="PF25670"/>
    </source>
</evidence>
<dbReference type="Pfam" id="PF25670">
    <property type="entry name" value="Phage_tail_C_2"/>
    <property type="match status" value="1"/>
</dbReference>
<protein>
    <submittedName>
        <fullName evidence="2">NgrE</fullName>
    </submittedName>
</protein>
<evidence type="ECO:0000313" key="2">
    <source>
        <dbReference type="EMBL" id="OKP07108.1"/>
    </source>
</evidence>
<evidence type="ECO:0000313" key="3">
    <source>
        <dbReference type="Proteomes" id="UP000186277"/>
    </source>
</evidence>
<name>A0A1Q5U3Q6_9GAMM</name>
<proteinExistence type="predicted"/>
<organism evidence="2 3">
    <name type="scientific">Xenorhabdus thuongxuanensis</name>
    <dbReference type="NCBI Taxonomy" id="1873484"/>
    <lineage>
        <taxon>Bacteria</taxon>
        <taxon>Pseudomonadati</taxon>
        <taxon>Pseudomonadota</taxon>
        <taxon>Gammaproteobacteria</taxon>
        <taxon>Enterobacterales</taxon>
        <taxon>Morganellaceae</taxon>
        <taxon>Xenorhabdus</taxon>
    </lineage>
</organism>